<gene>
    <name evidence="1" type="ORF">G7Z17_g10965</name>
</gene>
<sequence>MASRTYILAPNFTYKPNGPIQIGSIIADPFHPTKSLSTATSPPPYETVLEHDHELSRETGLSLNLSLWANFLEAIGSSIGTSRSKDITKSFTIEQLETRYLASEPSDNDRELAQRLKEPRVKAALQAGLYGHAPVYLITGVKIARGLTVQTETSRSVGGSIGTSVPVAGAMGVSVGVDIGGEKRRGLKSSFKAGDEDVVFAYQMHVVKLRRRTKENMTVNVFESDAAFLHDEDEEEEETEIEVRLGGVEELKEVAQEMEMNLESKEVVGASNEGVICLWAK</sequence>
<proteinExistence type="predicted"/>
<evidence type="ECO:0000313" key="1">
    <source>
        <dbReference type="EMBL" id="KAF7543165.1"/>
    </source>
</evidence>
<comment type="caution">
    <text evidence="1">The sequence shown here is derived from an EMBL/GenBank/DDBJ whole genome shotgun (WGS) entry which is preliminary data.</text>
</comment>
<name>A0A9P5H3V9_9HYPO</name>
<reference evidence="1" key="1">
    <citation type="submission" date="2020-03" db="EMBL/GenBank/DDBJ databases">
        <title>Draft Genome Sequence of Cylindrodendrum hubeiense.</title>
        <authorList>
            <person name="Buettner E."/>
            <person name="Kellner H."/>
        </authorList>
    </citation>
    <scope>NUCLEOTIDE SEQUENCE</scope>
    <source>
        <strain evidence="1">IHI 201604</strain>
    </source>
</reference>
<dbReference type="EMBL" id="JAANBB010000386">
    <property type="protein sequence ID" value="KAF7543165.1"/>
    <property type="molecule type" value="Genomic_DNA"/>
</dbReference>
<dbReference type="Proteomes" id="UP000722485">
    <property type="component" value="Unassembled WGS sequence"/>
</dbReference>
<protein>
    <submittedName>
        <fullName evidence="1">Uncharacterized protein</fullName>
    </submittedName>
</protein>
<dbReference type="OrthoDB" id="4500473at2759"/>
<evidence type="ECO:0000313" key="2">
    <source>
        <dbReference type="Proteomes" id="UP000722485"/>
    </source>
</evidence>
<dbReference type="AlphaFoldDB" id="A0A9P5H3V9"/>
<accession>A0A9P5H3V9</accession>
<keyword evidence="2" id="KW-1185">Reference proteome</keyword>
<organism evidence="1 2">
    <name type="scientific">Cylindrodendrum hubeiense</name>
    <dbReference type="NCBI Taxonomy" id="595255"/>
    <lineage>
        <taxon>Eukaryota</taxon>
        <taxon>Fungi</taxon>
        <taxon>Dikarya</taxon>
        <taxon>Ascomycota</taxon>
        <taxon>Pezizomycotina</taxon>
        <taxon>Sordariomycetes</taxon>
        <taxon>Hypocreomycetidae</taxon>
        <taxon>Hypocreales</taxon>
        <taxon>Nectriaceae</taxon>
        <taxon>Cylindrodendrum</taxon>
    </lineage>
</organism>